<reference evidence="1 2" key="1">
    <citation type="submission" date="2016-10" db="EMBL/GenBank/DDBJ databases">
        <authorList>
            <person name="de Groot N.N."/>
        </authorList>
    </citation>
    <scope>NUCLEOTIDE SEQUENCE [LARGE SCALE GENOMIC DNA]</scope>
    <source>
        <strain evidence="1 2">DSM 43941</strain>
    </source>
</reference>
<dbReference type="OrthoDB" id="5147336at2"/>
<name>A0A1H1TZR9_9ACTN</name>
<dbReference type="RefSeq" id="WP_092542481.1">
    <property type="nucleotide sequence ID" value="NZ_BOMJ01000095.1"/>
</dbReference>
<keyword evidence="2" id="KW-1185">Reference proteome</keyword>
<protein>
    <submittedName>
        <fullName evidence="1">Uncharacterized protein</fullName>
    </submittedName>
</protein>
<evidence type="ECO:0000313" key="1">
    <source>
        <dbReference type="EMBL" id="SDS65604.1"/>
    </source>
</evidence>
<dbReference type="AlphaFoldDB" id="A0A1H1TZR9"/>
<proteinExistence type="predicted"/>
<gene>
    <name evidence="1" type="ORF">SAMN04489716_1286</name>
</gene>
<dbReference type="Proteomes" id="UP000198688">
    <property type="component" value="Chromosome I"/>
</dbReference>
<organism evidence="1 2">
    <name type="scientific">Actinoplanes derwentensis</name>
    <dbReference type="NCBI Taxonomy" id="113562"/>
    <lineage>
        <taxon>Bacteria</taxon>
        <taxon>Bacillati</taxon>
        <taxon>Actinomycetota</taxon>
        <taxon>Actinomycetes</taxon>
        <taxon>Micromonosporales</taxon>
        <taxon>Micromonosporaceae</taxon>
        <taxon>Actinoplanes</taxon>
    </lineage>
</organism>
<dbReference type="STRING" id="113562.SAMN04489716_1286"/>
<evidence type="ECO:0000313" key="2">
    <source>
        <dbReference type="Proteomes" id="UP000198688"/>
    </source>
</evidence>
<dbReference type="EMBL" id="LT629758">
    <property type="protein sequence ID" value="SDS65604.1"/>
    <property type="molecule type" value="Genomic_DNA"/>
</dbReference>
<accession>A0A1H1TZR9</accession>
<sequence>MTARTHPTNCANAKNPGCRCSYCLGALHGWQGWTRLARAPRHERDVRRRDLVDGLGWTKRGTLRATRRNRAIHIDLVRLGLAGTHADQAGHRDTTDIDHVDDLGTRLMAETWPDVADEIDKAAPDRDTAKQIKKTLADHAWCTLLVALVKGLELIETLSGRLRLFIREQVLARLAGPLGTLAAAVTDILINQVWAALIDLSPLGEQSLRALRILALFACPSVESHPDVYRHAVRPLLEDGTTLISEEVKTATLELFASFWARRAPEALA</sequence>